<evidence type="ECO:0000259" key="6">
    <source>
        <dbReference type="Pfam" id="PF08479"/>
    </source>
</evidence>
<dbReference type="Proteomes" id="UP001500399">
    <property type="component" value="Unassembled WGS sequence"/>
</dbReference>
<feature type="chain" id="PRO_5045471760" evidence="4">
    <location>
        <begin position="31"/>
        <end position="549"/>
    </location>
</feature>
<evidence type="ECO:0000313" key="8">
    <source>
        <dbReference type="Proteomes" id="UP001500399"/>
    </source>
</evidence>
<evidence type="ECO:0000256" key="4">
    <source>
        <dbReference type="SAM" id="SignalP"/>
    </source>
</evidence>
<dbReference type="PANTHER" id="PTHR34597:SF1">
    <property type="entry name" value="HEME_HEMOPEXIN TRANSPORTER PROTEIN HUXB"/>
    <property type="match status" value="1"/>
</dbReference>
<keyword evidence="8" id="KW-1185">Reference proteome</keyword>
<sequence length="549" mass="59444">MKTKLISSRSALYCALPLAAVFLLPSAALAATNLPASDAGQIGENATKEALENRLPVTEDGAGRATFRLARITVTQDGTQLNATELNQRAAGYTERTISEAELNTLLTGLTQYARSHGYPAAAAYLPPQTSADGTLEIRILAGRYGNINIENSAAIDDGQIRRLAHALYTGAPIEGRRLEKALYNIAALSGVEAAGLLSPGAAFGTSDLTIRVKDGRRQSFVLYSENYGGRTSGRYRYGAQVGLSNLTKSGDRLSLGAMISNEDLRNYSLTYTRPVGVDGTVLGFGVSRMNYELAGAFRRLGATGQADTISFFGTTPLLRTSRDSLSLTYGWDWRRLEDEYKNVGMTLEKHSNTARLGVRGETNRTRTHLTYDLTAYHGTIAADSRMAALQMRRAGTEGSFTKGVLNLGVRQELGARWHLNVRTQMQAAGDNLDSSEEIYLGGANGVRAYPQGEGSGDSGYLTSAELVYRTGIPHLELSTYYDTGHVQYAHDGVDGGTTLKGWGIGISYSRPGSCFLRLDWARRIGLARNAGEEAQAKNRLWFMVGKVW</sequence>
<organism evidence="7 8">
    <name type="scientific">Selenomonas dianae</name>
    <dbReference type="NCBI Taxonomy" id="135079"/>
    <lineage>
        <taxon>Bacteria</taxon>
        <taxon>Bacillati</taxon>
        <taxon>Bacillota</taxon>
        <taxon>Negativicutes</taxon>
        <taxon>Selenomonadales</taxon>
        <taxon>Selenomonadaceae</taxon>
        <taxon>Selenomonas</taxon>
    </lineage>
</organism>
<feature type="signal peptide" evidence="4">
    <location>
        <begin position="1"/>
        <end position="30"/>
    </location>
</feature>
<gene>
    <name evidence="7" type="ORF">GCM10008919_18560</name>
</gene>
<protein>
    <submittedName>
        <fullName evidence="7">ShlB/FhaC/HecB family hemolysin secretion/activation protein</fullName>
    </submittedName>
</protein>
<keyword evidence="3" id="KW-0998">Cell outer membrane</keyword>
<keyword evidence="4" id="KW-0732">Signal</keyword>
<dbReference type="InterPro" id="IPR051544">
    <property type="entry name" value="TPS_OM_transporter"/>
</dbReference>
<dbReference type="EMBL" id="BAAACR010000013">
    <property type="protein sequence ID" value="GAA0215623.1"/>
    <property type="molecule type" value="Genomic_DNA"/>
</dbReference>
<evidence type="ECO:0000313" key="7">
    <source>
        <dbReference type="EMBL" id="GAA0215623.1"/>
    </source>
</evidence>
<dbReference type="InterPro" id="IPR005565">
    <property type="entry name" value="Hemolysn_activator_HlyB_C"/>
</dbReference>
<feature type="domain" description="Haemolysin activator HlyB C-terminal" evidence="5">
    <location>
        <begin position="205"/>
        <end position="508"/>
    </location>
</feature>
<feature type="domain" description="Polypeptide-transport-associated ShlB-type" evidence="6">
    <location>
        <begin position="75"/>
        <end position="143"/>
    </location>
</feature>
<reference evidence="8" key="1">
    <citation type="journal article" date="2019" name="Int. J. Syst. Evol. Microbiol.">
        <title>The Global Catalogue of Microorganisms (GCM) 10K type strain sequencing project: providing services to taxonomists for standard genome sequencing and annotation.</title>
        <authorList>
            <consortium name="The Broad Institute Genomics Platform"/>
            <consortium name="The Broad Institute Genome Sequencing Center for Infectious Disease"/>
            <person name="Wu L."/>
            <person name="Ma J."/>
        </authorList>
    </citation>
    <scope>NUCLEOTIDE SEQUENCE [LARGE SCALE GENOMIC DNA]</scope>
    <source>
        <strain evidence="8">JCM 8542</strain>
    </source>
</reference>
<name>A0ABP3CU90_9FIRM</name>
<dbReference type="InterPro" id="IPR013686">
    <property type="entry name" value="Polypept-transport_assoc_ShlB"/>
</dbReference>
<dbReference type="Gene3D" id="2.40.160.50">
    <property type="entry name" value="membrane protein fhac: a member of the omp85/tpsb transporter family"/>
    <property type="match status" value="1"/>
</dbReference>
<evidence type="ECO:0000259" key="5">
    <source>
        <dbReference type="Pfam" id="PF03865"/>
    </source>
</evidence>
<proteinExistence type="predicted"/>
<dbReference type="PANTHER" id="PTHR34597">
    <property type="entry name" value="SLR1661 PROTEIN"/>
    <property type="match status" value="1"/>
</dbReference>
<dbReference type="Gene3D" id="3.10.20.310">
    <property type="entry name" value="membrane protein fhac"/>
    <property type="match status" value="1"/>
</dbReference>
<keyword evidence="2" id="KW-0812">Transmembrane</keyword>
<dbReference type="Pfam" id="PF08479">
    <property type="entry name" value="POTRA_2"/>
    <property type="match status" value="1"/>
</dbReference>
<keyword evidence="1" id="KW-1134">Transmembrane beta strand</keyword>
<dbReference type="Pfam" id="PF03865">
    <property type="entry name" value="ShlB"/>
    <property type="match status" value="1"/>
</dbReference>
<evidence type="ECO:0000256" key="2">
    <source>
        <dbReference type="ARBA" id="ARBA00022692"/>
    </source>
</evidence>
<evidence type="ECO:0000256" key="3">
    <source>
        <dbReference type="ARBA" id="ARBA00023237"/>
    </source>
</evidence>
<accession>A0ABP3CU90</accession>
<dbReference type="RefSeq" id="WP_304986413.1">
    <property type="nucleotide sequence ID" value="NZ_BAAACR010000013.1"/>
</dbReference>
<comment type="caution">
    <text evidence="7">The sequence shown here is derived from an EMBL/GenBank/DDBJ whole genome shotgun (WGS) entry which is preliminary data.</text>
</comment>
<evidence type="ECO:0000256" key="1">
    <source>
        <dbReference type="ARBA" id="ARBA00022452"/>
    </source>
</evidence>
<keyword evidence="1" id="KW-0472">Membrane</keyword>